<proteinExistence type="predicted"/>
<evidence type="ECO:0000313" key="1">
    <source>
        <dbReference type="EMBL" id="KAF6144081.1"/>
    </source>
</evidence>
<dbReference type="Proteomes" id="UP000541444">
    <property type="component" value="Unassembled WGS sequence"/>
</dbReference>
<gene>
    <name evidence="1" type="ORF">GIB67_007542</name>
</gene>
<accession>A0A7J7LN34</accession>
<dbReference type="EMBL" id="JACGCM010002142">
    <property type="protein sequence ID" value="KAF6144081.1"/>
    <property type="molecule type" value="Genomic_DNA"/>
</dbReference>
<feature type="non-terminal residue" evidence="1">
    <location>
        <position position="1"/>
    </location>
</feature>
<dbReference type="AlphaFoldDB" id="A0A7J7LN34"/>
<organism evidence="1 2">
    <name type="scientific">Kingdonia uniflora</name>
    <dbReference type="NCBI Taxonomy" id="39325"/>
    <lineage>
        <taxon>Eukaryota</taxon>
        <taxon>Viridiplantae</taxon>
        <taxon>Streptophyta</taxon>
        <taxon>Embryophyta</taxon>
        <taxon>Tracheophyta</taxon>
        <taxon>Spermatophyta</taxon>
        <taxon>Magnoliopsida</taxon>
        <taxon>Ranunculales</taxon>
        <taxon>Circaeasteraceae</taxon>
        <taxon>Kingdonia</taxon>
    </lineage>
</organism>
<comment type="caution">
    <text evidence="1">The sequence shown here is derived from an EMBL/GenBank/DDBJ whole genome shotgun (WGS) entry which is preliminary data.</text>
</comment>
<reference evidence="1 2" key="1">
    <citation type="journal article" date="2020" name="IScience">
        <title>Genome Sequencing of the Endangered Kingdonia uniflora (Circaeasteraceae, Ranunculales) Reveals Potential Mechanisms of Evolutionary Specialization.</title>
        <authorList>
            <person name="Sun Y."/>
            <person name="Deng T."/>
            <person name="Zhang A."/>
            <person name="Moore M.J."/>
            <person name="Landis J.B."/>
            <person name="Lin N."/>
            <person name="Zhang H."/>
            <person name="Zhang X."/>
            <person name="Huang J."/>
            <person name="Zhang X."/>
            <person name="Sun H."/>
            <person name="Wang H."/>
        </authorList>
    </citation>
    <scope>NUCLEOTIDE SEQUENCE [LARGE SCALE GENOMIC DNA]</scope>
    <source>
        <strain evidence="1">TB1705</strain>
        <tissue evidence="1">Leaf</tissue>
    </source>
</reference>
<sequence>MVVALVVKTNIVFFNQEEVIGETHQASTNQTTVVSVEEQTLKVEKTEYEASQTKVSKDELVLMESEVNVTLKKRHALNEDEINEIAFNMACRMNQLPAPFDDLLSGVLLESLIQRPISQD</sequence>
<evidence type="ECO:0000313" key="2">
    <source>
        <dbReference type="Proteomes" id="UP000541444"/>
    </source>
</evidence>
<keyword evidence="2" id="KW-1185">Reference proteome</keyword>
<protein>
    <submittedName>
        <fullName evidence="1">Uncharacterized protein</fullName>
    </submittedName>
</protein>
<name>A0A7J7LN34_9MAGN</name>